<dbReference type="AlphaFoldDB" id="A0A9D1HJU8"/>
<dbReference type="NCBIfam" id="TIGR01498">
    <property type="entry name" value="folK"/>
    <property type="match status" value="1"/>
</dbReference>
<dbReference type="InterPro" id="IPR043133">
    <property type="entry name" value="GTP-CH-I_C/QueF"/>
</dbReference>
<comment type="function">
    <text evidence="9">Catalyzes the conversion of 7,8-dihydroneopterin to 6-hydroxymethyl-7,8-dihydropterin.</text>
</comment>
<comment type="catalytic activity">
    <reaction evidence="9">
        <text>7,8-dihydroneopterin = 6-hydroxymethyl-7,8-dihydropterin + glycolaldehyde</text>
        <dbReference type="Rhea" id="RHEA:10540"/>
        <dbReference type="ChEBI" id="CHEBI:17001"/>
        <dbReference type="ChEBI" id="CHEBI:17071"/>
        <dbReference type="ChEBI" id="CHEBI:44841"/>
        <dbReference type="EC" id="4.1.2.25"/>
    </reaction>
</comment>
<comment type="caution">
    <text evidence="11">The sequence shown here is derived from an EMBL/GenBank/DDBJ whole genome shotgun (WGS) entry which is preliminary data.</text>
</comment>
<gene>
    <name evidence="11" type="primary">folK</name>
    <name evidence="11" type="ORF">IAB63_09685</name>
</gene>
<comment type="pathway">
    <text evidence="2">Cofactor biosynthesis; tetrahydrofolate biosynthesis; 2-amino-4-hydroxy-6-hydroxymethyl-7,8-dihydropteridine diphosphate from 7,8-dihydroneopterin triphosphate: step 4/4.</text>
</comment>
<dbReference type="GO" id="GO:0005524">
    <property type="term" value="F:ATP binding"/>
    <property type="evidence" value="ECO:0007669"/>
    <property type="project" value="UniProtKB-KW"/>
</dbReference>
<dbReference type="Gene3D" id="3.30.70.560">
    <property type="entry name" value="7,8-Dihydro-6-hydroxymethylpterin-pyrophosphokinase HPPK"/>
    <property type="match status" value="1"/>
</dbReference>
<evidence type="ECO:0000313" key="12">
    <source>
        <dbReference type="Proteomes" id="UP000824164"/>
    </source>
</evidence>
<organism evidence="11 12">
    <name type="scientific">Candidatus Onthocola gallistercoris</name>
    <dbReference type="NCBI Taxonomy" id="2840876"/>
    <lineage>
        <taxon>Bacteria</taxon>
        <taxon>Bacillati</taxon>
        <taxon>Bacillota</taxon>
        <taxon>Bacilli</taxon>
        <taxon>Candidatus Onthocola</taxon>
    </lineage>
</organism>
<keyword evidence="8 9" id="KW-0289">Folate biosynthesis</keyword>
<reference evidence="11" key="2">
    <citation type="journal article" date="2021" name="PeerJ">
        <title>Extensive microbial diversity within the chicken gut microbiome revealed by metagenomics and culture.</title>
        <authorList>
            <person name="Gilroy R."/>
            <person name="Ravi A."/>
            <person name="Getino M."/>
            <person name="Pursley I."/>
            <person name="Horton D.L."/>
            <person name="Alikhan N.F."/>
            <person name="Baker D."/>
            <person name="Gharbi K."/>
            <person name="Hall N."/>
            <person name="Watson M."/>
            <person name="Adriaenssens E.M."/>
            <person name="Foster-Nyarko E."/>
            <person name="Jarju S."/>
            <person name="Secka A."/>
            <person name="Antonio M."/>
            <person name="Oren A."/>
            <person name="Chaudhuri R.R."/>
            <person name="La Ragione R."/>
            <person name="Hildebrand F."/>
            <person name="Pallen M.J."/>
        </authorList>
    </citation>
    <scope>NUCLEOTIDE SEQUENCE</scope>
    <source>
        <strain evidence="11">CHK187-14744</strain>
    </source>
</reference>
<dbReference type="NCBIfam" id="TIGR00526">
    <property type="entry name" value="folB_dom"/>
    <property type="match status" value="1"/>
</dbReference>
<dbReference type="SMART" id="SM00905">
    <property type="entry name" value="FolB"/>
    <property type="match status" value="1"/>
</dbReference>
<evidence type="ECO:0000256" key="8">
    <source>
        <dbReference type="ARBA" id="ARBA00022909"/>
    </source>
</evidence>
<evidence type="ECO:0000256" key="4">
    <source>
        <dbReference type="ARBA" id="ARBA00022679"/>
    </source>
</evidence>
<dbReference type="Gene3D" id="3.30.1130.10">
    <property type="match status" value="1"/>
</dbReference>
<evidence type="ECO:0000313" key="11">
    <source>
        <dbReference type="EMBL" id="HIU03507.1"/>
    </source>
</evidence>
<dbReference type="PROSITE" id="PS00794">
    <property type="entry name" value="HPPK"/>
    <property type="match status" value="1"/>
</dbReference>
<comment type="catalytic activity">
    <reaction evidence="1">
        <text>6-hydroxymethyl-7,8-dihydropterin + ATP = (7,8-dihydropterin-6-yl)methyl diphosphate + AMP + H(+)</text>
        <dbReference type="Rhea" id="RHEA:11412"/>
        <dbReference type="ChEBI" id="CHEBI:15378"/>
        <dbReference type="ChEBI" id="CHEBI:30616"/>
        <dbReference type="ChEBI" id="CHEBI:44841"/>
        <dbReference type="ChEBI" id="CHEBI:72950"/>
        <dbReference type="ChEBI" id="CHEBI:456215"/>
        <dbReference type="EC" id="2.7.6.3"/>
    </reaction>
</comment>
<reference evidence="11" key="1">
    <citation type="submission" date="2020-10" db="EMBL/GenBank/DDBJ databases">
        <authorList>
            <person name="Gilroy R."/>
        </authorList>
    </citation>
    <scope>NUCLEOTIDE SEQUENCE</scope>
    <source>
        <strain evidence="11">CHK187-14744</strain>
    </source>
</reference>
<feature type="domain" description="7,8-dihydro-6-hydroxymethylpterin-pyrophosphokinase" evidence="10">
    <location>
        <begin position="206"/>
        <end position="217"/>
    </location>
</feature>
<dbReference type="GO" id="GO:0046654">
    <property type="term" value="P:tetrahydrofolate biosynthetic process"/>
    <property type="evidence" value="ECO:0007669"/>
    <property type="project" value="UniProtKB-UniRule"/>
</dbReference>
<dbReference type="GO" id="GO:0004150">
    <property type="term" value="F:dihydroneopterin aldolase activity"/>
    <property type="evidence" value="ECO:0007669"/>
    <property type="project" value="UniProtKB-UniRule"/>
</dbReference>
<evidence type="ECO:0000256" key="6">
    <source>
        <dbReference type="ARBA" id="ARBA00022777"/>
    </source>
</evidence>
<evidence type="ECO:0000256" key="7">
    <source>
        <dbReference type="ARBA" id="ARBA00022840"/>
    </source>
</evidence>
<sequence>MDKINIRRLEVFARHGVFEEETKLGQPFYISAELYLDTWEAAHGDRLEASVDYGAVCHEIKACMENRTFKLIEGAAAFLCEHLLKTYPLVRGIRIKLEKPQAPIGLPFETVWVEMERHWEQVFLSVGSNMGDREGYIRQAVELLGKIPGIRIQALSQLVETEPYGYTQQPSFINGAIRLETFLPPHILLQKLHDIEKACCRERIIRWGPRTLDLDLIFYGSQVVDTEELTIPHIDMENRAFVLGPLDEIGGWFRHPVLGKTVHQLYMALKKGERTND</sequence>
<evidence type="ECO:0000256" key="1">
    <source>
        <dbReference type="ARBA" id="ARBA00000198"/>
    </source>
</evidence>
<comment type="similarity">
    <text evidence="9">Belongs to the DHNA family.</text>
</comment>
<dbReference type="PANTHER" id="PTHR43071:SF1">
    <property type="entry name" value="2-AMINO-4-HYDROXY-6-HYDROXYMETHYLDIHYDROPTERIDINE PYROPHOSPHOKINASE"/>
    <property type="match status" value="1"/>
</dbReference>
<dbReference type="NCBIfam" id="TIGR00525">
    <property type="entry name" value="folB"/>
    <property type="match status" value="1"/>
</dbReference>
<dbReference type="InterPro" id="IPR006156">
    <property type="entry name" value="Dihydroneopterin_aldolase"/>
</dbReference>
<keyword evidence="9" id="KW-0456">Lyase</keyword>
<dbReference type="GO" id="GO:0003848">
    <property type="term" value="F:2-amino-4-hydroxy-6-hydroxymethyldihydropteridine diphosphokinase activity"/>
    <property type="evidence" value="ECO:0007669"/>
    <property type="project" value="UniProtKB-EC"/>
</dbReference>
<dbReference type="EC" id="4.1.2.25" evidence="9"/>
<dbReference type="CDD" id="cd00534">
    <property type="entry name" value="DHNA_DHNTPE"/>
    <property type="match status" value="1"/>
</dbReference>
<comment type="similarity">
    <text evidence="3">In the N-terminal section; belongs to the DHNA family.</text>
</comment>
<comment type="pathway">
    <text evidence="9">Cofactor biosynthesis; tetrahydrofolate biosynthesis; 2-amino-4-hydroxy-6-hydroxymethyl-7,8-dihydropteridine diphosphate from 7,8-dihydroneopterin triphosphate: step 3/4.</text>
</comment>
<name>A0A9D1HJU8_9FIRM</name>
<dbReference type="GO" id="GO:0016301">
    <property type="term" value="F:kinase activity"/>
    <property type="evidence" value="ECO:0007669"/>
    <property type="project" value="UniProtKB-KW"/>
</dbReference>
<protein>
    <recommendedName>
        <fullName evidence="9">Bifunctional folate synthesis protein</fullName>
    </recommendedName>
    <domain>
        <recommendedName>
            <fullName evidence="9">Dihydroneopterin aldolase</fullName>
            <shortName evidence="9">DHNA</shortName>
            <ecNumber evidence="9">4.1.2.25</ecNumber>
        </recommendedName>
        <alternativeName>
            <fullName evidence="9">7,8-dihydroneopterin aldolase</fullName>
        </alternativeName>
    </domain>
    <domain>
        <recommendedName>
            <fullName evidence="9">2-amino-4-hydroxy-6-hydroxymethyldihydropteridine pyrophosphokinase</fullName>
            <ecNumber evidence="9">2.7.6.3</ecNumber>
        </recommendedName>
        <alternativeName>
            <fullName evidence="9">6-hydroxymethyl-7,8-dihydropterin pyrophosphokinase</fullName>
            <shortName evidence="9">PPPK</shortName>
        </alternativeName>
        <alternativeName>
            <fullName evidence="9">7,8-dihydro-6-hydroxymethylpterin pyrophosphokinase</fullName>
            <shortName evidence="9">HPPK</shortName>
        </alternativeName>
    </domain>
</protein>
<evidence type="ECO:0000256" key="9">
    <source>
        <dbReference type="RuleBase" id="RU362079"/>
    </source>
</evidence>
<dbReference type="EC" id="2.7.6.3" evidence="9"/>
<dbReference type="InterPro" id="IPR006157">
    <property type="entry name" value="FolB_dom"/>
</dbReference>
<dbReference type="CDD" id="cd00483">
    <property type="entry name" value="HPPK"/>
    <property type="match status" value="1"/>
</dbReference>
<dbReference type="SUPFAM" id="SSF55620">
    <property type="entry name" value="Tetrahydrobiopterin biosynthesis enzymes-like"/>
    <property type="match status" value="1"/>
</dbReference>
<dbReference type="GO" id="GO:0046656">
    <property type="term" value="P:folic acid biosynthetic process"/>
    <property type="evidence" value="ECO:0007669"/>
    <property type="project" value="UniProtKB-UniRule"/>
</dbReference>
<accession>A0A9D1HJU8</accession>
<evidence type="ECO:0000256" key="3">
    <source>
        <dbReference type="ARBA" id="ARBA00009640"/>
    </source>
</evidence>
<dbReference type="Proteomes" id="UP000824164">
    <property type="component" value="Unassembled WGS sequence"/>
</dbReference>
<evidence type="ECO:0000256" key="5">
    <source>
        <dbReference type="ARBA" id="ARBA00022741"/>
    </source>
</evidence>
<dbReference type="PANTHER" id="PTHR43071">
    <property type="entry name" value="2-AMINO-4-HYDROXY-6-HYDROXYMETHYLDIHYDROPTERIDINE PYROPHOSPHOKINASE"/>
    <property type="match status" value="1"/>
</dbReference>
<dbReference type="InterPro" id="IPR000550">
    <property type="entry name" value="Hppk"/>
</dbReference>
<dbReference type="SUPFAM" id="SSF55083">
    <property type="entry name" value="6-hydroxymethyl-7,8-dihydropterin pyrophosphokinase, HPPK"/>
    <property type="match status" value="1"/>
</dbReference>
<dbReference type="Pfam" id="PF01288">
    <property type="entry name" value="HPPK"/>
    <property type="match status" value="1"/>
</dbReference>
<keyword evidence="7" id="KW-0067">ATP-binding</keyword>
<keyword evidence="6" id="KW-0418">Kinase</keyword>
<dbReference type="InterPro" id="IPR035907">
    <property type="entry name" value="Hppk_sf"/>
</dbReference>
<evidence type="ECO:0000259" key="10">
    <source>
        <dbReference type="PROSITE" id="PS00794"/>
    </source>
</evidence>
<proteinExistence type="inferred from homology"/>
<evidence type="ECO:0000256" key="2">
    <source>
        <dbReference type="ARBA" id="ARBA00005051"/>
    </source>
</evidence>
<dbReference type="Pfam" id="PF02152">
    <property type="entry name" value="FolB"/>
    <property type="match status" value="1"/>
</dbReference>
<keyword evidence="4 11" id="KW-0808">Transferase</keyword>
<keyword evidence="5" id="KW-0547">Nucleotide-binding</keyword>
<dbReference type="EMBL" id="DVLT01000057">
    <property type="protein sequence ID" value="HIU03507.1"/>
    <property type="molecule type" value="Genomic_DNA"/>
</dbReference>